<keyword evidence="1" id="KW-0732">Signal</keyword>
<organism evidence="2">
    <name type="scientific">Menopon gallinae</name>
    <name type="common">poultry shaft louse</name>
    <dbReference type="NCBI Taxonomy" id="328185"/>
    <lineage>
        <taxon>Eukaryota</taxon>
        <taxon>Metazoa</taxon>
        <taxon>Ecdysozoa</taxon>
        <taxon>Arthropoda</taxon>
        <taxon>Hexapoda</taxon>
        <taxon>Insecta</taxon>
        <taxon>Pterygota</taxon>
        <taxon>Neoptera</taxon>
        <taxon>Paraneoptera</taxon>
        <taxon>Psocodea</taxon>
        <taxon>Troctomorpha</taxon>
        <taxon>Phthiraptera</taxon>
        <taxon>Amblycera</taxon>
        <taxon>Menoponidae</taxon>
        <taxon>Menopon</taxon>
    </lineage>
</organism>
<feature type="signal peptide" evidence="1">
    <location>
        <begin position="1"/>
        <end position="20"/>
    </location>
</feature>
<accession>A0AAW2IAU4</accession>
<evidence type="ECO:0000313" key="2">
    <source>
        <dbReference type="EMBL" id="KAL0279507.1"/>
    </source>
</evidence>
<comment type="caution">
    <text evidence="2">The sequence shown here is derived from an EMBL/GenBank/DDBJ whole genome shotgun (WGS) entry which is preliminary data.</text>
</comment>
<evidence type="ECO:0000256" key="1">
    <source>
        <dbReference type="SAM" id="SignalP"/>
    </source>
</evidence>
<dbReference type="AlphaFoldDB" id="A0AAW2IAU4"/>
<sequence>MRLSFVVVGVLVAAITVVLGEEFRRYHTDDDDDEYLESRSLDREGMEILLQYITRLINITDMITREEKSGKLQTCDGTRCTRHIH</sequence>
<proteinExistence type="predicted"/>
<reference evidence="2" key="1">
    <citation type="journal article" date="2024" name="Gigascience">
        <title>Chromosome-level genome of the poultry shaft louse Menopon gallinae provides insight into the host-switching and adaptive evolution of parasitic lice.</title>
        <authorList>
            <person name="Xu Y."/>
            <person name="Ma L."/>
            <person name="Liu S."/>
            <person name="Liang Y."/>
            <person name="Liu Q."/>
            <person name="He Z."/>
            <person name="Tian L."/>
            <person name="Duan Y."/>
            <person name="Cai W."/>
            <person name="Li H."/>
            <person name="Song F."/>
        </authorList>
    </citation>
    <scope>NUCLEOTIDE SEQUENCE</scope>
    <source>
        <strain evidence="2">Cailab_2023a</strain>
    </source>
</reference>
<feature type="chain" id="PRO_5043912599" evidence="1">
    <location>
        <begin position="21"/>
        <end position="85"/>
    </location>
</feature>
<dbReference type="EMBL" id="JARGDH010000001">
    <property type="protein sequence ID" value="KAL0279507.1"/>
    <property type="molecule type" value="Genomic_DNA"/>
</dbReference>
<protein>
    <submittedName>
        <fullName evidence="2">Uncharacterized protein</fullName>
    </submittedName>
</protein>
<gene>
    <name evidence="2" type="ORF">PYX00_001047</name>
</gene>
<name>A0AAW2IAU4_9NEOP</name>